<dbReference type="InterPro" id="IPR026960">
    <property type="entry name" value="RVT-Znf"/>
</dbReference>
<organism evidence="2 3">
    <name type="scientific">Rubus argutus</name>
    <name type="common">Southern blackberry</name>
    <dbReference type="NCBI Taxonomy" id="59490"/>
    <lineage>
        <taxon>Eukaryota</taxon>
        <taxon>Viridiplantae</taxon>
        <taxon>Streptophyta</taxon>
        <taxon>Embryophyta</taxon>
        <taxon>Tracheophyta</taxon>
        <taxon>Spermatophyta</taxon>
        <taxon>Magnoliopsida</taxon>
        <taxon>eudicotyledons</taxon>
        <taxon>Gunneridae</taxon>
        <taxon>Pentapetalae</taxon>
        <taxon>rosids</taxon>
        <taxon>fabids</taxon>
        <taxon>Rosales</taxon>
        <taxon>Rosaceae</taxon>
        <taxon>Rosoideae</taxon>
        <taxon>Rosoideae incertae sedis</taxon>
        <taxon>Rubus</taxon>
    </lineage>
</organism>
<evidence type="ECO:0000313" key="2">
    <source>
        <dbReference type="EMBL" id="KAK9901014.1"/>
    </source>
</evidence>
<dbReference type="InterPro" id="IPR000477">
    <property type="entry name" value="RT_dom"/>
</dbReference>
<dbReference type="Pfam" id="PF13966">
    <property type="entry name" value="zf-RVT"/>
    <property type="match status" value="1"/>
</dbReference>
<accession>A0AAW1VH61</accession>
<protein>
    <recommendedName>
        <fullName evidence="1">Reverse transcriptase domain-containing protein</fullName>
    </recommendedName>
</protein>
<dbReference type="AlphaFoldDB" id="A0AAW1VH61"/>
<reference evidence="2 3" key="1">
    <citation type="journal article" date="2023" name="G3 (Bethesda)">
        <title>A chromosome-length genome assembly and annotation of blackberry (Rubus argutus, cv. 'Hillquist').</title>
        <authorList>
            <person name="Bruna T."/>
            <person name="Aryal R."/>
            <person name="Dudchenko O."/>
            <person name="Sargent D.J."/>
            <person name="Mead D."/>
            <person name="Buti M."/>
            <person name="Cavallini A."/>
            <person name="Hytonen T."/>
            <person name="Andres J."/>
            <person name="Pham M."/>
            <person name="Weisz D."/>
            <person name="Mascagni F."/>
            <person name="Usai G."/>
            <person name="Natali L."/>
            <person name="Bassil N."/>
            <person name="Fernandez G.E."/>
            <person name="Lomsadze A."/>
            <person name="Armour M."/>
            <person name="Olukolu B."/>
            <person name="Poorten T."/>
            <person name="Britton C."/>
            <person name="Davik J."/>
            <person name="Ashrafi H."/>
            <person name="Aiden E.L."/>
            <person name="Borodovsky M."/>
            <person name="Worthington M."/>
        </authorList>
    </citation>
    <scope>NUCLEOTIDE SEQUENCE [LARGE SCALE GENOMIC DNA]</scope>
    <source>
        <strain evidence="2">PI 553951</strain>
    </source>
</reference>
<gene>
    <name evidence="2" type="ORF">M0R45_002308</name>
</gene>
<dbReference type="PANTHER" id="PTHR33116:SF86">
    <property type="entry name" value="REVERSE TRANSCRIPTASE DOMAIN-CONTAINING PROTEIN"/>
    <property type="match status" value="1"/>
</dbReference>
<proteinExistence type="predicted"/>
<dbReference type="Proteomes" id="UP001457282">
    <property type="component" value="Unassembled WGS sequence"/>
</dbReference>
<dbReference type="PANTHER" id="PTHR33116">
    <property type="entry name" value="REVERSE TRANSCRIPTASE ZINC-BINDING DOMAIN-CONTAINING PROTEIN-RELATED-RELATED"/>
    <property type="match status" value="1"/>
</dbReference>
<sequence length="516" mass="58680">MKRMGFHSKWVEMMMKCVTIVSFLCPDQWKTGHYFKPTKGLRQGDPLSPYLFLLISEGLSVNLSKAVSDKRLHGIKLSRDCPGIYHLFFADDSLYFLKASIQNCQVLINIIMDFCAAFGQSINSEKSSMFFTPNTPTDLQAQIGHMFNISATNHAGKYLGLPTHWCRSKSDALACVRDRIKAKLNGWKSEALSQAGKEVLIKAVATAVPSYPMSCFKMPVALCRAINSNIANFWWGQMEDSNKIHWQAWSKLCKSKGEGGLGFRDLESFNLALLAKQCWIILKNPSALWVRILKARYFNNCNFFQAKIGSRSSWAWSSILAGRETISCGARWQVNNGKYIQVWEDRWIPNIPDGKLHPLPTSNRFTPLTVHEIIDEDMHTWRTDHIEPFILESEAIAINDIVIGYTNIDDTLIWPMEKSALYIVKSGYHFVHTPSAPVPKASSSHMISKKVWSIIWGMDTLNKIKHFLWRVLSNSLLTTLNLYKRKSLNSPICSFCGAYEESVEHCLLLCDWTKAT</sequence>
<dbReference type="PROSITE" id="PS50878">
    <property type="entry name" value="RT_POL"/>
    <property type="match status" value="1"/>
</dbReference>
<evidence type="ECO:0000313" key="3">
    <source>
        <dbReference type="Proteomes" id="UP001457282"/>
    </source>
</evidence>
<dbReference type="Pfam" id="PF00078">
    <property type="entry name" value="RVT_1"/>
    <property type="match status" value="1"/>
</dbReference>
<dbReference type="EMBL" id="JBEDUW010000341">
    <property type="protein sequence ID" value="KAK9901014.1"/>
    <property type="molecule type" value="Genomic_DNA"/>
</dbReference>
<comment type="caution">
    <text evidence="2">The sequence shown here is derived from an EMBL/GenBank/DDBJ whole genome shotgun (WGS) entry which is preliminary data.</text>
</comment>
<evidence type="ECO:0000259" key="1">
    <source>
        <dbReference type="PROSITE" id="PS50878"/>
    </source>
</evidence>
<keyword evidence="3" id="KW-1185">Reference proteome</keyword>
<feature type="domain" description="Reverse transcriptase" evidence="1">
    <location>
        <begin position="1"/>
        <end position="163"/>
    </location>
</feature>
<name>A0AAW1VH61_RUBAR</name>
<dbReference type="InterPro" id="IPR043502">
    <property type="entry name" value="DNA/RNA_pol_sf"/>
</dbReference>
<dbReference type="SUPFAM" id="SSF56672">
    <property type="entry name" value="DNA/RNA polymerases"/>
    <property type="match status" value="1"/>
</dbReference>